<dbReference type="GO" id="GO:0006302">
    <property type="term" value="P:double-strand break repair"/>
    <property type="evidence" value="ECO:0007669"/>
    <property type="project" value="UniProtKB-ARBA"/>
</dbReference>
<dbReference type="Proteomes" id="UP000265703">
    <property type="component" value="Unassembled WGS sequence"/>
</dbReference>
<dbReference type="InterPro" id="IPR012296">
    <property type="entry name" value="Nuclease_put_TT1808"/>
</dbReference>
<dbReference type="AlphaFoldDB" id="A0A397SQK8"/>
<evidence type="ECO:0000259" key="1">
    <source>
        <dbReference type="Pfam" id="PF05685"/>
    </source>
</evidence>
<dbReference type="STRING" id="658196.A0A397SQK8"/>
<protein>
    <recommendedName>
        <fullName evidence="1">Putative restriction endonuclease domain-containing protein</fullName>
    </recommendedName>
</protein>
<dbReference type="CDD" id="cd06260">
    <property type="entry name" value="DUF820-like"/>
    <property type="match status" value="1"/>
</dbReference>
<comment type="caution">
    <text evidence="2">The sequence shown here is derived from an EMBL/GenBank/DDBJ whole genome shotgun (WGS) entry which is preliminary data.</text>
</comment>
<dbReference type="OrthoDB" id="2305086at2759"/>
<accession>A0A397SQK8</accession>
<dbReference type="PANTHER" id="PTHR34107">
    <property type="entry name" value="SLL0198 PROTEIN-RELATED"/>
    <property type="match status" value="1"/>
</dbReference>
<gene>
    <name evidence="2" type="ORF">C1645_828551</name>
</gene>
<sequence>MNLIDNQIEIIPVHNSTDQRKALITYHVTGWCLANANLVGHYGASQGCYALPNGDRMGSDSCVIFNARWNALTNVQQGEAFPPVVPNFVIELRSHSDLPQYIHNRMLRWINNGVEESWSIDHFINPPEVRIYTFNANTNQVTWQILVNPTQVTSQVLNGFVMNMQGIF</sequence>
<reference evidence="2 3" key="1">
    <citation type="submission" date="2018-06" db="EMBL/GenBank/DDBJ databases">
        <title>Comparative genomics reveals the genomic features of Rhizophagus irregularis, R. cerebriforme, R. diaphanum and Gigaspora rosea, and their symbiotic lifestyle signature.</title>
        <authorList>
            <person name="Morin E."/>
            <person name="San Clemente H."/>
            <person name="Chen E.C.H."/>
            <person name="De La Providencia I."/>
            <person name="Hainaut M."/>
            <person name="Kuo A."/>
            <person name="Kohler A."/>
            <person name="Murat C."/>
            <person name="Tang N."/>
            <person name="Roy S."/>
            <person name="Loubradou J."/>
            <person name="Henrissat B."/>
            <person name="Grigoriev I.V."/>
            <person name="Corradi N."/>
            <person name="Roux C."/>
            <person name="Martin F.M."/>
        </authorList>
    </citation>
    <scope>NUCLEOTIDE SEQUENCE [LARGE SCALE GENOMIC DNA]</scope>
    <source>
        <strain evidence="2 3">DAOM 227022</strain>
    </source>
</reference>
<organism evidence="2 3">
    <name type="scientific">Glomus cerebriforme</name>
    <dbReference type="NCBI Taxonomy" id="658196"/>
    <lineage>
        <taxon>Eukaryota</taxon>
        <taxon>Fungi</taxon>
        <taxon>Fungi incertae sedis</taxon>
        <taxon>Mucoromycota</taxon>
        <taxon>Glomeromycotina</taxon>
        <taxon>Glomeromycetes</taxon>
        <taxon>Glomerales</taxon>
        <taxon>Glomeraceae</taxon>
        <taxon>Glomus</taxon>
    </lineage>
</organism>
<dbReference type="PANTHER" id="PTHR34107:SF6">
    <property type="entry name" value="SLR0981 PROTEIN"/>
    <property type="match status" value="1"/>
</dbReference>
<dbReference type="Pfam" id="PF05685">
    <property type="entry name" value="Uma2"/>
    <property type="match status" value="1"/>
</dbReference>
<dbReference type="Gene3D" id="3.90.1570.10">
    <property type="entry name" value="tt1808, chain A"/>
    <property type="match status" value="1"/>
</dbReference>
<dbReference type="InterPro" id="IPR011335">
    <property type="entry name" value="Restrct_endonuc-II-like"/>
</dbReference>
<keyword evidence="3" id="KW-1185">Reference proteome</keyword>
<evidence type="ECO:0000313" key="3">
    <source>
        <dbReference type="Proteomes" id="UP000265703"/>
    </source>
</evidence>
<dbReference type="SUPFAM" id="SSF52980">
    <property type="entry name" value="Restriction endonuclease-like"/>
    <property type="match status" value="1"/>
</dbReference>
<name>A0A397SQK8_9GLOM</name>
<dbReference type="EMBL" id="QKYT01000337">
    <property type="protein sequence ID" value="RIA86906.1"/>
    <property type="molecule type" value="Genomic_DNA"/>
</dbReference>
<dbReference type="InterPro" id="IPR008538">
    <property type="entry name" value="Uma2"/>
</dbReference>
<proteinExistence type="predicted"/>
<feature type="domain" description="Putative restriction endonuclease" evidence="1">
    <location>
        <begin position="3"/>
        <end position="164"/>
    </location>
</feature>
<evidence type="ECO:0000313" key="2">
    <source>
        <dbReference type="EMBL" id="RIA86906.1"/>
    </source>
</evidence>